<dbReference type="Gramene" id="TKW40129">
    <property type="protein sequence ID" value="TKW40129"/>
    <property type="gene ID" value="SEVIR_1G225900v2"/>
</dbReference>
<feature type="signal peptide" evidence="2">
    <location>
        <begin position="1"/>
        <end position="15"/>
    </location>
</feature>
<feature type="compositionally biased region" description="Gly residues" evidence="1">
    <location>
        <begin position="49"/>
        <end position="58"/>
    </location>
</feature>
<feature type="region of interest" description="Disordered" evidence="1">
    <location>
        <begin position="41"/>
        <end position="70"/>
    </location>
</feature>
<name>A0A4U6WFY2_SETVI</name>
<evidence type="ECO:0000313" key="3">
    <source>
        <dbReference type="EMBL" id="TKW40129.1"/>
    </source>
</evidence>
<feature type="region of interest" description="Disordered" evidence="1">
    <location>
        <begin position="83"/>
        <end position="104"/>
    </location>
</feature>
<proteinExistence type="predicted"/>
<organism evidence="3 4">
    <name type="scientific">Setaria viridis</name>
    <name type="common">Green bristlegrass</name>
    <name type="synonym">Setaria italica subsp. viridis</name>
    <dbReference type="NCBI Taxonomy" id="4556"/>
    <lineage>
        <taxon>Eukaryota</taxon>
        <taxon>Viridiplantae</taxon>
        <taxon>Streptophyta</taxon>
        <taxon>Embryophyta</taxon>
        <taxon>Tracheophyta</taxon>
        <taxon>Spermatophyta</taxon>
        <taxon>Magnoliopsida</taxon>
        <taxon>Liliopsida</taxon>
        <taxon>Poales</taxon>
        <taxon>Poaceae</taxon>
        <taxon>PACMAD clade</taxon>
        <taxon>Panicoideae</taxon>
        <taxon>Panicodae</taxon>
        <taxon>Paniceae</taxon>
        <taxon>Cenchrinae</taxon>
        <taxon>Setaria</taxon>
    </lineage>
</organism>
<feature type="chain" id="PRO_5020910219" evidence="2">
    <location>
        <begin position="16"/>
        <end position="120"/>
    </location>
</feature>
<protein>
    <submittedName>
        <fullName evidence="3">Uncharacterized protein</fullName>
    </submittedName>
</protein>
<evidence type="ECO:0000256" key="1">
    <source>
        <dbReference type="SAM" id="MobiDB-lite"/>
    </source>
</evidence>
<evidence type="ECO:0000313" key="4">
    <source>
        <dbReference type="Proteomes" id="UP000298652"/>
    </source>
</evidence>
<feature type="compositionally biased region" description="Low complexity" evidence="1">
    <location>
        <begin position="86"/>
        <end position="104"/>
    </location>
</feature>
<sequence length="120" mass="12196">MRASTARLWWPPSFAPLVIRLWSPWPLHRPPCDQLEVVEGSIGPHQLTSGGGDGGSNGHGSLDATGQEATDLTTVSGALGAVGLASTSSSPPRGSSMAAQGSISSSSSLSLALLLLHVLL</sequence>
<reference evidence="3" key="1">
    <citation type="submission" date="2019-03" db="EMBL/GenBank/DDBJ databases">
        <title>WGS assembly of Setaria viridis.</title>
        <authorList>
            <person name="Huang P."/>
            <person name="Jenkins J."/>
            <person name="Grimwood J."/>
            <person name="Barry K."/>
            <person name="Healey A."/>
            <person name="Mamidi S."/>
            <person name="Sreedasyam A."/>
            <person name="Shu S."/>
            <person name="Feldman M."/>
            <person name="Wu J."/>
            <person name="Yu Y."/>
            <person name="Chen C."/>
            <person name="Johnson J."/>
            <person name="Rokhsar D."/>
            <person name="Baxter I."/>
            <person name="Schmutz J."/>
            <person name="Brutnell T."/>
            <person name="Kellogg E."/>
        </authorList>
    </citation>
    <scope>NUCLEOTIDE SEQUENCE [LARGE SCALE GENOMIC DNA]</scope>
</reference>
<evidence type="ECO:0000256" key="2">
    <source>
        <dbReference type="SAM" id="SignalP"/>
    </source>
</evidence>
<accession>A0A4U6WFY2</accession>
<keyword evidence="4" id="KW-1185">Reference proteome</keyword>
<keyword evidence="2" id="KW-0732">Signal</keyword>
<dbReference type="AlphaFoldDB" id="A0A4U6WFY2"/>
<gene>
    <name evidence="3" type="ORF">SEVIR_1G225900v2</name>
</gene>
<dbReference type="Proteomes" id="UP000298652">
    <property type="component" value="Chromosome 1"/>
</dbReference>
<dbReference type="EMBL" id="CM016552">
    <property type="protein sequence ID" value="TKW40129.1"/>
    <property type="molecule type" value="Genomic_DNA"/>
</dbReference>